<protein>
    <recommendedName>
        <fullName evidence="2">RAVE complex protein Rav1 C-terminal domain-containing protein</fullName>
    </recommendedName>
</protein>
<dbReference type="PANTHER" id="PTHR13950">
    <property type="entry name" value="RABCONNECTIN-RELATED"/>
    <property type="match status" value="1"/>
</dbReference>
<evidence type="ECO:0000256" key="1">
    <source>
        <dbReference type="SAM" id="MobiDB-lite"/>
    </source>
</evidence>
<dbReference type="InterPro" id="IPR052208">
    <property type="entry name" value="DmX-like/RAVE_component"/>
</dbReference>
<evidence type="ECO:0000313" key="3">
    <source>
        <dbReference type="EMBL" id="BAM79994.1"/>
    </source>
</evidence>
<dbReference type="PANTHER" id="PTHR13950:SF9">
    <property type="entry name" value="RABCONNECTIN-3A"/>
    <property type="match status" value="1"/>
</dbReference>
<reference evidence="3 4" key="2">
    <citation type="journal article" date="2007" name="BMC Biol.">
        <title>A 100%-complete sequence reveals unusually simple genomic features in the hot-spring red alga Cyanidioschyzon merolae.</title>
        <authorList>
            <person name="Nozaki H."/>
            <person name="Takano H."/>
            <person name="Misumi O."/>
            <person name="Terasawa K."/>
            <person name="Matsuzaki M."/>
            <person name="Maruyama S."/>
            <person name="Nishida K."/>
            <person name="Yagisawa F."/>
            <person name="Yoshida Y."/>
            <person name="Fujiwara T."/>
            <person name="Takio S."/>
            <person name="Tamura K."/>
            <person name="Chung S.J."/>
            <person name="Nakamura S."/>
            <person name="Kuroiwa H."/>
            <person name="Tanaka K."/>
            <person name="Sato N."/>
            <person name="Kuroiwa T."/>
        </authorList>
    </citation>
    <scope>NUCLEOTIDE SEQUENCE [LARGE SCALE GENOMIC DNA]</scope>
    <source>
        <strain evidence="3 4">10D</strain>
    </source>
</reference>
<keyword evidence="4" id="KW-1185">Reference proteome</keyword>
<dbReference type="Gramene" id="CMI103CT">
    <property type="protein sequence ID" value="CMI103CT"/>
    <property type="gene ID" value="CMI103C"/>
</dbReference>
<dbReference type="GO" id="GO:0007035">
    <property type="term" value="P:vacuolar acidification"/>
    <property type="evidence" value="ECO:0007669"/>
    <property type="project" value="TreeGrafter"/>
</dbReference>
<dbReference type="eggNOG" id="KOG1064">
    <property type="taxonomic scope" value="Eukaryota"/>
</dbReference>
<reference evidence="3 4" key="1">
    <citation type="journal article" date="2004" name="Nature">
        <title>Genome sequence of the ultrasmall unicellular red alga Cyanidioschyzon merolae 10D.</title>
        <authorList>
            <person name="Matsuzaki M."/>
            <person name="Misumi O."/>
            <person name="Shin-i T."/>
            <person name="Maruyama S."/>
            <person name="Takahara M."/>
            <person name="Miyagishima S."/>
            <person name="Mori T."/>
            <person name="Nishida K."/>
            <person name="Yagisawa F."/>
            <person name="Nishida K."/>
            <person name="Yoshida Y."/>
            <person name="Nishimura Y."/>
            <person name="Nakao S."/>
            <person name="Kobayashi T."/>
            <person name="Momoyama Y."/>
            <person name="Higashiyama T."/>
            <person name="Minoda A."/>
            <person name="Sano M."/>
            <person name="Nomoto H."/>
            <person name="Oishi K."/>
            <person name="Hayashi H."/>
            <person name="Ohta F."/>
            <person name="Nishizaka S."/>
            <person name="Haga S."/>
            <person name="Miura S."/>
            <person name="Morishita T."/>
            <person name="Kabeya Y."/>
            <person name="Terasawa K."/>
            <person name="Suzuki Y."/>
            <person name="Ishii Y."/>
            <person name="Asakawa S."/>
            <person name="Takano H."/>
            <person name="Ohta N."/>
            <person name="Kuroiwa H."/>
            <person name="Tanaka K."/>
            <person name="Shimizu N."/>
            <person name="Sugano S."/>
            <person name="Sato N."/>
            <person name="Nozaki H."/>
            <person name="Ogasawara N."/>
            <person name="Kohara Y."/>
            <person name="Kuroiwa T."/>
        </authorList>
    </citation>
    <scope>NUCLEOTIDE SEQUENCE [LARGE SCALE GENOMIC DNA]</scope>
    <source>
        <strain evidence="3 4">10D</strain>
    </source>
</reference>
<feature type="domain" description="RAVE complex protein Rav1 C-terminal" evidence="2">
    <location>
        <begin position="1213"/>
        <end position="1397"/>
    </location>
</feature>
<dbReference type="GeneID" id="16993806"/>
<dbReference type="KEGG" id="cme:CYME_CMI103C"/>
<feature type="region of interest" description="Disordered" evidence="1">
    <location>
        <begin position="227"/>
        <end position="264"/>
    </location>
</feature>
<dbReference type="RefSeq" id="XP_005536280.1">
    <property type="nucleotide sequence ID" value="XM_005536223.1"/>
</dbReference>
<name>M1V7Q6_CYAM1</name>
<evidence type="ECO:0000259" key="2">
    <source>
        <dbReference type="Pfam" id="PF12234"/>
    </source>
</evidence>
<gene>
    <name evidence="3" type="ORF">CYME_CMI103C</name>
</gene>
<proteinExistence type="predicted"/>
<sequence length="1896" mass="206519">MHQTFSRRPSTFRETSCPCSGCDSLAFSFKPRLLHSCRLTRNDDTFWTRPQRRSFRQCSNPATSTMSTFKQTCDAFCSGATRPQTSAQGPRLVLDQPGSVAAFGQCLDAISVAGLALVVTVQQDGSVALWVTSGLRFYRQFFWSARRERIIDADCHSVTSADDFDAVLSARFRRPDGALVLGTHAGHVVCIEHGSGGGLANLYRRWQLVGRLDAPVWLVGSVAPTPTTPVDTTAANNGDGDQGSTGAALSTGAPGESHTRPLPASVSVSEARACSPLAAISTGVVVAWTEHALWWYVPALRRWHRCPHPEDFEAQQQQQRIRDAPAIYLGEVSASGCFFAWTLRHSDGCWIGACPQWHAATFHAASDTDTNDSADDNVDQRMHSEAVFIHTSDPLCSLAWKPAPIRGGEALLVGDRCGRLRLFSAATTDWRSIATVSGMPLATQAVDTAACFVHQYGSGGIAEDENDAALVVLSEWHLGGAAASGDTRPHAKRDAQSAQGIIVHPYRASIAVHYIGQWIPGMPTLWCVSHLNDEPVPRVVPFHRASDGASTPVAPPETDANVARNGPPTPVLESVEGAAASTAACLAVRIEAAAESWRAPVSAACAPAKELRSQQPPAQPAQLNWILQRGQVVERWYQNGRPGDALEFWSHVVRLGNGDVGSIGALSYGSRARTLVALTSTQRLVCWPLPGWPALRSGYGPRTLPTLTQTRVSRPGWVHCANQLTACVRCAQRVELALFTMTEAGLLQLYGWLSPPEVDARETQARIPDEATAAPLMCVLSASTPPGVQVDDCAVWSRHQPQMLDTLEADQPQETGLLCWSALDMVWYVSRIIGVRDANATSVAHSVPASIDSETGDAAIAPLVPCGSATPVQAAPACNQHQPEEGQATARASSPARNCRHLALHCFDLSPWVRLCVSDPPPCAFAVRTDKVFVWRVDGVLAVYRLDTSRSVLERITASRLVAETLHERAHWHQSRLVVSADAQEVAVWDAASRRLHLCSFDGADIYALTTVDVSDTRPDADISFARYRSCAYLTVDRWLYYRRGCRWISCGQLPGVVHHTISLPEGVVVASRNDQLFVFDASMAMSRADQETEALSADARYEMALMAGIGAGLTPDAAMRIAQSIDSAALAPGEDTGTAADATAHPESVALEQLGTARSASPDPHAHCAVDREHDGMPPTVAPLMRSVDTGADAGAFARACHESFAAHARACAALDANGSVFVILADAYRRLNLEIPPQVLQFALHATCEEAILQELGLLSGSVKWHMARQYGCGYWVRSELLIHRLVEVIARATYNASHKPRDAVLWYVLLRRPRVLSTLFRAIGEPRIAGFFAQDFGDAAVRERANKNAFARLAVHDYELSAAFFILGADPSAAMQVIRDRLGDEQLALLLSRLEPTLQAEQALGNAQEHQQAPEWQLLRACVIGKYDHAVAIVERMDWLRNESQASAWPAMAGALLQTRALQAAPSVQRRPDFIGAHQRLRFRVGHLLAQTDLLPLAQRLVHPAWRIQMQSHALGQALLRNSTACTLARPALRAWVQQTIAVSEEPLPVHALESVLVATGQWLLHQDAPRLLGSLNAWIVIRQLLESHRSRVHRISLDEGFLDSILSYLVATIHRIALGVSDPDEDISEPQQQQHVWLMDAAVLTERLQAASPPVVPEATRVALSQAAQVARFLWIWRHARWTPINAMHASWCDAATRMQRTAHVPAKAIETDTAIEPRPPSVPCLPRRRQRAHCLSMLHALCLVDALDRCAVCLQTTTTAAAALRWATALRTAIHLLIERIAGAPGQGDALAGRHQQQLPDGDEEAVEQLWRRCWLAGGWVRTQLARALLADHAAEAVHPASCAAAADGVSGTTYPLERTLYPVRFPVREIRRYVARKSRRATASCCAKRP</sequence>
<evidence type="ECO:0000313" key="4">
    <source>
        <dbReference type="Proteomes" id="UP000007014"/>
    </source>
</evidence>
<dbReference type="GO" id="GO:0043291">
    <property type="term" value="C:RAVE complex"/>
    <property type="evidence" value="ECO:0007669"/>
    <property type="project" value="TreeGrafter"/>
</dbReference>
<dbReference type="InterPro" id="IPR022033">
    <property type="entry name" value="Rav1p_C"/>
</dbReference>
<dbReference type="HOGENOM" id="CLU_235914_0_0_1"/>
<accession>M1V7Q6</accession>
<dbReference type="STRING" id="280699.M1V7Q6"/>
<dbReference type="OrthoDB" id="342131at2759"/>
<dbReference type="Proteomes" id="UP000007014">
    <property type="component" value="Chromosome 9"/>
</dbReference>
<dbReference type="Pfam" id="PF12234">
    <property type="entry name" value="Rav1p_C"/>
    <property type="match status" value="1"/>
</dbReference>
<dbReference type="EMBL" id="AP006491">
    <property type="protein sequence ID" value="BAM79994.1"/>
    <property type="molecule type" value="Genomic_DNA"/>
</dbReference>
<organism evidence="3 4">
    <name type="scientific">Cyanidioschyzon merolae (strain NIES-3377 / 10D)</name>
    <name type="common">Unicellular red alga</name>
    <dbReference type="NCBI Taxonomy" id="280699"/>
    <lineage>
        <taxon>Eukaryota</taxon>
        <taxon>Rhodophyta</taxon>
        <taxon>Bangiophyceae</taxon>
        <taxon>Cyanidiales</taxon>
        <taxon>Cyanidiaceae</taxon>
        <taxon>Cyanidioschyzon</taxon>
    </lineage>
</organism>